<evidence type="ECO:0000256" key="7">
    <source>
        <dbReference type="ARBA" id="ARBA00022777"/>
    </source>
</evidence>
<dbReference type="GO" id="GO:0005886">
    <property type="term" value="C:plasma membrane"/>
    <property type="evidence" value="ECO:0007669"/>
    <property type="project" value="TreeGrafter"/>
</dbReference>
<reference evidence="10" key="2">
    <citation type="submission" date="2019-01" db="EMBL/GenBank/DDBJ databases">
        <authorList>
            <consortium name="NCBI Pathogen Detection Project"/>
        </authorList>
    </citation>
    <scope>NUCLEOTIDE SEQUENCE</scope>
    <source>
        <strain evidence="10">Monophasic variant of S.Typhimurium</strain>
    </source>
</reference>
<feature type="domain" description="Histidine kinase" evidence="9">
    <location>
        <begin position="1"/>
        <end position="188"/>
    </location>
</feature>
<gene>
    <name evidence="10" type="ORF">G0J09_25780</name>
</gene>
<dbReference type="InterPro" id="IPR036890">
    <property type="entry name" value="HATPase_C_sf"/>
</dbReference>
<keyword evidence="4" id="KW-0597">Phosphoprotein</keyword>
<protein>
    <recommendedName>
        <fullName evidence="3">histidine kinase</fullName>
        <ecNumber evidence="3">2.7.13.3</ecNumber>
    </recommendedName>
</protein>
<dbReference type="InterPro" id="IPR050428">
    <property type="entry name" value="TCS_sensor_his_kinase"/>
</dbReference>
<dbReference type="PANTHER" id="PTHR45436:SF3">
    <property type="entry name" value="SENSOR HISTIDINE KINASE HPRS"/>
    <property type="match status" value="1"/>
</dbReference>
<dbReference type="CDD" id="cd16923">
    <property type="entry name" value="HATPase_VanS-like"/>
    <property type="match status" value="1"/>
</dbReference>
<keyword evidence="8" id="KW-1133">Transmembrane helix</keyword>
<comment type="subcellular location">
    <subcellularLocation>
        <location evidence="2">Membrane</location>
        <topology evidence="2">Multi-pass membrane protein</topology>
    </subcellularLocation>
</comment>
<dbReference type="FunFam" id="3.30.565.10:FF:000074">
    <property type="entry name" value="Sensor protein"/>
    <property type="match status" value="1"/>
</dbReference>
<keyword evidence="5" id="KW-0808">Transferase</keyword>
<dbReference type="Pfam" id="PF02518">
    <property type="entry name" value="HATPase_c"/>
    <property type="match status" value="1"/>
</dbReference>
<keyword evidence="7" id="KW-0418">Kinase</keyword>
<accession>A0A705SRV0</accession>
<feature type="non-terminal residue" evidence="10">
    <location>
        <position position="1"/>
    </location>
</feature>
<keyword evidence="6" id="KW-0812">Transmembrane</keyword>
<evidence type="ECO:0000313" key="10">
    <source>
        <dbReference type="EMBL" id="HAC8926430.1"/>
    </source>
</evidence>
<evidence type="ECO:0000259" key="9">
    <source>
        <dbReference type="PROSITE" id="PS50109"/>
    </source>
</evidence>
<dbReference type="EMBL" id="DAAMZU010000415">
    <property type="protein sequence ID" value="HAC8926430.1"/>
    <property type="molecule type" value="Genomic_DNA"/>
</dbReference>
<dbReference type="GO" id="GO:0000160">
    <property type="term" value="P:phosphorelay signal transduction system"/>
    <property type="evidence" value="ECO:0007669"/>
    <property type="project" value="TreeGrafter"/>
</dbReference>
<evidence type="ECO:0000256" key="2">
    <source>
        <dbReference type="ARBA" id="ARBA00004141"/>
    </source>
</evidence>
<dbReference type="SMART" id="SM00387">
    <property type="entry name" value="HATPase_c"/>
    <property type="match status" value="1"/>
</dbReference>
<dbReference type="InterPro" id="IPR005467">
    <property type="entry name" value="His_kinase_dom"/>
</dbReference>
<dbReference type="GO" id="GO:0004673">
    <property type="term" value="F:protein histidine kinase activity"/>
    <property type="evidence" value="ECO:0007669"/>
    <property type="project" value="UniProtKB-EC"/>
</dbReference>
<dbReference type="PROSITE" id="PS50109">
    <property type="entry name" value="HIS_KIN"/>
    <property type="match status" value="1"/>
</dbReference>
<evidence type="ECO:0000256" key="1">
    <source>
        <dbReference type="ARBA" id="ARBA00000085"/>
    </source>
</evidence>
<organism evidence="10">
    <name type="scientific">Salmonella enterica</name>
    <name type="common">Salmonella choleraesuis</name>
    <dbReference type="NCBI Taxonomy" id="28901"/>
    <lineage>
        <taxon>Bacteria</taxon>
        <taxon>Pseudomonadati</taxon>
        <taxon>Pseudomonadota</taxon>
        <taxon>Gammaproteobacteria</taxon>
        <taxon>Enterobacterales</taxon>
        <taxon>Enterobacteriaceae</taxon>
        <taxon>Salmonella</taxon>
    </lineage>
</organism>
<dbReference type="SUPFAM" id="SSF55874">
    <property type="entry name" value="ATPase domain of HSP90 chaperone/DNA topoisomerase II/histidine kinase"/>
    <property type="match status" value="1"/>
</dbReference>
<comment type="caution">
    <text evidence="10">The sequence shown here is derived from an EMBL/GenBank/DDBJ whole genome shotgun (WGS) entry which is preliminary data.</text>
</comment>
<dbReference type="EC" id="2.7.13.3" evidence="3"/>
<keyword evidence="8" id="KW-0472">Membrane</keyword>
<evidence type="ECO:0000256" key="8">
    <source>
        <dbReference type="ARBA" id="ARBA00022989"/>
    </source>
</evidence>
<sequence length="190" mass="21268">QERSAEEYQQALVDNIEELEGLSRLTENILFLARAEHQNIAVKKQPVSLNALVENMLDYLSPLAEEKRICFINQCQGTVWADEILLQRVLSNLLTNAIRYSDENAVIRIESAYDDNVAEIRVANPGSHPADADKLFRRFWRGDNARHTAGFGLGLSLVNAIALLHGGSASYRYADEHNIFSVRLPDSGDS</sequence>
<dbReference type="InterPro" id="IPR003594">
    <property type="entry name" value="HATPase_dom"/>
</dbReference>
<evidence type="ECO:0000256" key="3">
    <source>
        <dbReference type="ARBA" id="ARBA00012438"/>
    </source>
</evidence>
<evidence type="ECO:0000256" key="5">
    <source>
        <dbReference type="ARBA" id="ARBA00022679"/>
    </source>
</evidence>
<dbReference type="Gene3D" id="3.30.565.10">
    <property type="entry name" value="Histidine kinase-like ATPase, C-terminal domain"/>
    <property type="match status" value="1"/>
</dbReference>
<name>A0A705SRV0_SALER</name>
<dbReference type="AlphaFoldDB" id="A0A705SRV0"/>
<evidence type="ECO:0000256" key="6">
    <source>
        <dbReference type="ARBA" id="ARBA00022692"/>
    </source>
</evidence>
<proteinExistence type="predicted"/>
<evidence type="ECO:0000256" key="4">
    <source>
        <dbReference type="ARBA" id="ARBA00022553"/>
    </source>
</evidence>
<dbReference type="PANTHER" id="PTHR45436">
    <property type="entry name" value="SENSOR HISTIDINE KINASE YKOH"/>
    <property type="match status" value="1"/>
</dbReference>
<reference evidence="10" key="1">
    <citation type="journal article" date="2018" name="Genome Biol.">
        <title>SKESA: strategic k-mer extension for scrupulous assemblies.</title>
        <authorList>
            <person name="Souvorov A."/>
            <person name="Agarwala R."/>
            <person name="Lipman D.J."/>
        </authorList>
    </citation>
    <scope>NUCLEOTIDE SEQUENCE</scope>
    <source>
        <strain evidence="10">Monophasic variant of S.Typhimurium</strain>
    </source>
</reference>
<comment type="catalytic activity">
    <reaction evidence="1">
        <text>ATP + protein L-histidine = ADP + protein N-phospho-L-histidine.</text>
        <dbReference type="EC" id="2.7.13.3"/>
    </reaction>
</comment>